<evidence type="ECO:0000256" key="1">
    <source>
        <dbReference type="SAM" id="MobiDB-lite"/>
    </source>
</evidence>
<accession>A0A1F5LZP6</accession>
<name>A0A1F5LZP6_PENAI</name>
<proteinExistence type="predicted"/>
<dbReference type="GeneID" id="34571357"/>
<keyword evidence="3" id="KW-1185">Reference proteome</keyword>
<sequence>MTRVRRSDDSVGPNRQIAPTKRPKQPKTIAHGRICKPYEGACDSAGAGVDQSRRTDPPSPTLLSHTVVVKKKECIDSNVNVDPRQRKAKLQKMSAAQHDLRRVRVLLGSGRHERVDTTPLSTR</sequence>
<evidence type="ECO:0000313" key="3">
    <source>
        <dbReference type="Proteomes" id="UP000177622"/>
    </source>
</evidence>
<gene>
    <name evidence="2" type="ORF">PENARI_c001G06248</name>
</gene>
<dbReference type="AlphaFoldDB" id="A0A1F5LZP6"/>
<dbReference type="RefSeq" id="XP_022493962.1">
    <property type="nucleotide sequence ID" value="XM_022626623.1"/>
</dbReference>
<feature type="region of interest" description="Disordered" evidence="1">
    <location>
        <begin position="1"/>
        <end position="30"/>
    </location>
</feature>
<organism evidence="2 3">
    <name type="scientific">Penicillium arizonense</name>
    <dbReference type="NCBI Taxonomy" id="1835702"/>
    <lineage>
        <taxon>Eukaryota</taxon>
        <taxon>Fungi</taxon>
        <taxon>Dikarya</taxon>
        <taxon>Ascomycota</taxon>
        <taxon>Pezizomycotina</taxon>
        <taxon>Eurotiomycetes</taxon>
        <taxon>Eurotiomycetidae</taxon>
        <taxon>Eurotiales</taxon>
        <taxon>Aspergillaceae</taxon>
        <taxon>Penicillium</taxon>
    </lineage>
</organism>
<reference evidence="2 3" key="1">
    <citation type="journal article" date="2016" name="Sci. Rep.">
        <title>Penicillium arizonense, a new, genome sequenced fungal species, reveals a high chemical diversity in secreted metabolites.</title>
        <authorList>
            <person name="Grijseels S."/>
            <person name="Nielsen J.C."/>
            <person name="Randelovic M."/>
            <person name="Nielsen J."/>
            <person name="Nielsen K.F."/>
            <person name="Workman M."/>
            <person name="Frisvad J.C."/>
        </authorList>
    </citation>
    <scope>NUCLEOTIDE SEQUENCE [LARGE SCALE GENOMIC DNA]</scope>
    <source>
        <strain evidence="2 3">CBS 141311</strain>
    </source>
</reference>
<comment type="caution">
    <text evidence="2">The sequence shown here is derived from an EMBL/GenBank/DDBJ whole genome shotgun (WGS) entry which is preliminary data.</text>
</comment>
<evidence type="ECO:0000313" key="2">
    <source>
        <dbReference type="EMBL" id="OGE58540.1"/>
    </source>
</evidence>
<dbReference type="EMBL" id="LXJU01000001">
    <property type="protein sequence ID" value="OGE58540.1"/>
    <property type="molecule type" value="Genomic_DNA"/>
</dbReference>
<dbReference type="OrthoDB" id="10320241at2759"/>
<feature type="region of interest" description="Disordered" evidence="1">
    <location>
        <begin position="42"/>
        <end position="62"/>
    </location>
</feature>
<dbReference type="Proteomes" id="UP000177622">
    <property type="component" value="Unassembled WGS sequence"/>
</dbReference>
<protein>
    <submittedName>
        <fullName evidence="2">Uncharacterized protein</fullName>
    </submittedName>
</protein>